<evidence type="ECO:0000313" key="1">
    <source>
        <dbReference type="EMBL" id="CAB1453585.1"/>
    </source>
</evidence>
<sequence length="104" mass="11318">MSSRRQDDSPPLPSWLHFNGRIRLEILIGDFKLVIHIESKRRKYTTQPANEGEVTCQGVISTPSWLASLPPSLPGLSPALPRPECLSSRVTTAASRSLASLAPG</sequence>
<protein>
    <submittedName>
        <fullName evidence="1">Uncharacterized protein</fullName>
    </submittedName>
</protein>
<proteinExistence type="predicted"/>
<organism evidence="1 2">
    <name type="scientific">Pleuronectes platessa</name>
    <name type="common">European plaice</name>
    <dbReference type="NCBI Taxonomy" id="8262"/>
    <lineage>
        <taxon>Eukaryota</taxon>
        <taxon>Metazoa</taxon>
        <taxon>Chordata</taxon>
        <taxon>Craniata</taxon>
        <taxon>Vertebrata</taxon>
        <taxon>Euteleostomi</taxon>
        <taxon>Actinopterygii</taxon>
        <taxon>Neopterygii</taxon>
        <taxon>Teleostei</taxon>
        <taxon>Neoteleostei</taxon>
        <taxon>Acanthomorphata</taxon>
        <taxon>Carangaria</taxon>
        <taxon>Pleuronectiformes</taxon>
        <taxon>Pleuronectoidei</taxon>
        <taxon>Pleuronectidae</taxon>
        <taxon>Pleuronectes</taxon>
    </lineage>
</organism>
<comment type="caution">
    <text evidence="1">The sequence shown here is derived from an EMBL/GenBank/DDBJ whole genome shotgun (WGS) entry which is preliminary data.</text>
</comment>
<name>A0A9N7Z713_PLEPL</name>
<keyword evidence="2" id="KW-1185">Reference proteome</keyword>
<evidence type="ECO:0000313" key="2">
    <source>
        <dbReference type="Proteomes" id="UP001153269"/>
    </source>
</evidence>
<dbReference type="AlphaFoldDB" id="A0A9N7Z713"/>
<dbReference type="EMBL" id="CADEAL010004178">
    <property type="protein sequence ID" value="CAB1453585.1"/>
    <property type="molecule type" value="Genomic_DNA"/>
</dbReference>
<reference evidence="1" key="1">
    <citation type="submission" date="2020-03" db="EMBL/GenBank/DDBJ databases">
        <authorList>
            <person name="Weist P."/>
        </authorList>
    </citation>
    <scope>NUCLEOTIDE SEQUENCE</scope>
</reference>
<accession>A0A9N7Z713</accession>
<dbReference type="Proteomes" id="UP001153269">
    <property type="component" value="Unassembled WGS sequence"/>
</dbReference>
<gene>
    <name evidence="1" type="ORF">PLEPLA_LOCUS41341</name>
</gene>